<evidence type="ECO:0000313" key="11">
    <source>
        <dbReference type="EMBL" id="SCC70894.1"/>
    </source>
</evidence>
<keyword evidence="4" id="KW-1134">Transmembrane beta strand</keyword>
<sequence>MKKTLWMYSAALLMSSQMVSAVEVNGYFRTGIGGTDHGDMQECFKLTGALSKYRLGNECEQYGEVFASQELAELSDHSKIKINGMVQFYNDYGKSLKFSGDNGYTRMNQIYLDWTNVSFLNGGNFWAGRRYYNRNDINMSDFFYWNQSGTGFGIDNYKLDKFALSYVFSRKDDLFQDKYVNRHDFTVSDIKLNDKNELNFGLSYIDHENDGWAFTIQNITSNILNGKNTIAFQYGEGAGTGLSYTGNVSLDRDNTSFRMLDVVDWQSPNKVLNGQAQILYQINDYSQQEDTKWLSIGSRTSYVLDDHFKLTGEIGYDQIKQGNETRDLTKITIAPTFTLKGTGYYDRPELRLYYTYAFWNEAEQKMRDLANPDSSFYSTSNGSNFGIQLEHSW</sequence>
<dbReference type="AlphaFoldDB" id="A0A1C4GRW9"/>
<dbReference type="InterPro" id="IPR050286">
    <property type="entry name" value="G_neg_Bact_CarbUptk_Porin"/>
</dbReference>
<keyword evidence="9" id="KW-0998">Cell outer membrane</keyword>
<evidence type="ECO:0000256" key="3">
    <source>
        <dbReference type="ARBA" id="ARBA00022448"/>
    </source>
</evidence>
<comment type="similarity">
    <text evidence="2">Belongs to the porin LamB (TC 1.B.3) family.</text>
</comment>
<evidence type="ECO:0000256" key="6">
    <source>
        <dbReference type="ARBA" id="ARBA00023065"/>
    </source>
</evidence>
<dbReference type="PANTHER" id="PTHR38762">
    <property type="entry name" value="CRYPTIC OUTER MEMBRANE PORIN BGLH-RELATED"/>
    <property type="match status" value="1"/>
</dbReference>
<evidence type="ECO:0000256" key="8">
    <source>
        <dbReference type="ARBA" id="ARBA00023136"/>
    </source>
</evidence>
<name>A0A1C4GRW9_9GAMM</name>
<dbReference type="GO" id="GO:0046930">
    <property type="term" value="C:pore complex"/>
    <property type="evidence" value="ECO:0007669"/>
    <property type="project" value="UniProtKB-KW"/>
</dbReference>
<evidence type="ECO:0000256" key="9">
    <source>
        <dbReference type="ARBA" id="ARBA00023237"/>
    </source>
</evidence>
<dbReference type="GO" id="GO:0015288">
    <property type="term" value="F:porin activity"/>
    <property type="evidence" value="ECO:0007669"/>
    <property type="project" value="UniProtKB-KW"/>
</dbReference>
<dbReference type="EMBL" id="FMBK01000001">
    <property type="protein sequence ID" value="SCC70894.1"/>
    <property type="molecule type" value="Genomic_DNA"/>
</dbReference>
<evidence type="ECO:0000256" key="10">
    <source>
        <dbReference type="SAM" id="SignalP"/>
    </source>
</evidence>
<keyword evidence="8" id="KW-0472">Membrane</keyword>
<keyword evidence="10" id="KW-0732">Signal</keyword>
<proteinExistence type="inferred from homology"/>
<keyword evidence="3" id="KW-0813">Transport</keyword>
<evidence type="ECO:0000256" key="7">
    <source>
        <dbReference type="ARBA" id="ARBA00023114"/>
    </source>
</evidence>
<dbReference type="InterPro" id="IPR003192">
    <property type="entry name" value="Porin_LamB"/>
</dbReference>
<accession>A0A1C4GRW9</accession>
<comment type="subcellular location">
    <subcellularLocation>
        <location evidence="1">Cell outer membrane</location>
        <topology evidence="1">Multi-pass membrane protein</topology>
    </subcellularLocation>
</comment>
<evidence type="ECO:0000256" key="2">
    <source>
        <dbReference type="ARBA" id="ARBA00007055"/>
    </source>
</evidence>
<keyword evidence="6" id="KW-0406">Ion transport</keyword>
<dbReference type="Proteomes" id="UP000243661">
    <property type="component" value="Unassembled WGS sequence"/>
</dbReference>
<dbReference type="InterPro" id="IPR036998">
    <property type="entry name" value="Porin_LamB_sf"/>
</dbReference>
<evidence type="ECO:0000256" key="1">
    <source>
        <dbReference type="ARBA" id="ARBA00004571"/>
    </source>
</evidence>
<reference evidence="11 12" key="1">
    <citation type="submission" date="2016-08" db="EMBL/GenBank/DDBJ databases">
        <authorList>
            <person name="Seilhamer J.J."/>
        </authorList>
    </citation>
    <scope>NUCLEOTIDE SEQUENCE [LARGE SCALE GENOMIC DNA]</scope>
    <source>
        <strain evidence="11 12">ANC 4874</strain>
    </source>
</reference>
<dbReference type="OrthoDB" id="106611at2"/>
<feature type="signal peptide" evidence="10">
    <location>
        <begin position="1"/>
        <end position="21"/>
    </location>
</feature>
<keyword evidence="7" id="KW-0626">Porin</keyword>
<dbReference type="Gene3D" id="2.40.170.10">
    <property type="entry name" value="Porin, LamB type"/>
    <property type="match status" value="1"/>
</dbReference>
<dbReference type="GO" id="GO:0009279">
    <property type="term" value="C:cell outer membrane"/>
    <property type="evidence" value="ECO:0007669"/>
    <property type="project" value="UniProtKB-SubCell"/>
</dbReference>
<dbReference type="Pfam" id="PF02264">
    <property type="entry name" value="LamB"/>
    <property type="match status" value="1"/>
</dbReference>
<evidence type="ECO:0000256" key="4">
    <source>
        <dbReference type="ARBA" id="ARBA00022452"/>
    </source>
</evidence>
<dbReference type="PANTHER" id="PTHR38762:SF1">
    <property type="entry name" value="CRYPTIC OUTER MEMBRANE PORIN BGLH-RELATED"/>
    <property type="match status" value="1"/>
</dbReference>
<dbReference type="SUPFAM" id="SSF56935">
    <property type="entry name" value="Porins"/>
    <property type="match status" value="1"/>
</dbReference>
<evidence type="ECO:0000313" key="12">
    <source>
        <dbReference type="Proteomes" id="UP000243661"/>
    </source>
</evidence>
<protein>
    <submittedName>
        <fullName evidence="11">Maltoporin</fullName>
    </submittedName>
</protein>
<organism evidence="11 12">
    <name type="scientific">Acinetobacter albensis</name>
    <dbReference type="NCBI Taxonomy" id="1673609"/>
    <lineage>
        <taxon>Bacteria</taxon>
        <taxon>Pseudomonadati</taxon>
        <taxon>Pseudomonadota</taxon>
        <taxon>Gammaproteobacteria</taxon>
        <taxon>Moraxellales</taxon>
        <taxon>Moraxellaceae</taxon>
        <taxon>Acinetobacter</taxon>
    </lineage>
</organism>
<dbReference type="CDD" id="cd01346">
    <property type="entry name" value="Maltoporin-like"/>
    <property type="match status" value="1"/>
</dbReference>
<dbReference type="GO" id="GO:0015774">
    <property type="term" value="P:polysaccharide transport"/>
    <property type="evidence" value="ECO:0007669"/>
    <property type="project" value="TreeGrafter"/>
</dbReference>
<dbReference type="GO" id="GO:0015144">
    <property type="term" value="F:carbohydrate transmembrane transporter activity"/>
    <property type="evidence" value="ECO:0007669"/>
    <property type="project" value="TreeGrafter"/>
</dbReference>
<keyword evidence="5" id="KW-0812">Transmembrane</keyword>
<feature type="chain" id="PRO_5008692655" evidence="10">
    <location>
        <begin position="22"/>
        <end position="393"/>
    </location>
</feature>
<dbReference type="RefSeq" id="WP_092717449.1">
    <property type="nucleotide sequence ID" value="NZ_FMBK01000001.1"/>
</dbReference>
<evidence type="ECO:0000256" key="5">
    <source>
        <dbReference type="ARBA" id="ARBA00022692"/>
    </source>
</evidence>
<dbReference type="GO" id="GO:0006811">
    <property type="term" value="P:monoatomic ion transport"/>
    <property type="evidence" value="ECO:0007669"/>
    <property type="project" value="UniProtKB-KW"/>
</dbReference>
<gene>
    <name evidence="11" type="ORF">GA0116959_101238</name>
</gene>